<reference evidence="2" key="1">
    <citation type="submission" date="2022-11" db="UniProtKB">
        <authorList>
            <consortium name="WormBaseParasite"/>
        </authorList>
    </citation>
    <scope>IDENTIFICATION</scope>
</reference>
<proteinExistence type="predicted"/>
<sequence length="545" mass="60226">MTTKSDCSFLTNKKQLFASNSSHITENADRYSNLNLNQNYKLIPVQSYSKPLKDKNSDSTVSDNYEEKRKSSFCNESLKTSNFASLNGTVEEEVKKSSNKNNASNSSTLSLYIAAHESSFDTETDKNKENMEKFGSIKKQKSFKHAFTGASTFFNQNPFEFPRQQKDEILEPEVSQFKASQQLLNPNEASVSDQQDNESKTSTSSSSLSSLEQSNPSMASLTQNPPAIANFDPRTLDPAALSFITAIITAVASANTLSLHQILASAPPHLQAASSPAFSAHNTTSSSDASTQQNLLSSLNLSTASSNPTTTTTTTTDSSPNSSFLLPYIIPKPSGGTTKKRINRGRAFKAHKGIYNVVIDGQVRSAGYPIDTLRTELIKKQSELPPIIVEGENVCEKLSLTIDLLPHLNNPSHCGAVVAGHIFPRDFFIDHILRDVEGNVKAAKGFINHSNREPLSREASKLFFDVLYHFGGVIIEPDMLESWMWVARKVIIEPHMLESWMWVARKGVNDRGNTSKSGRGVRYFVRADYVPVLQNDLWAPEKSHE</sequence>
<dbReference type="WBParaSite" id="PS1159_v2.g23475.t3">
    <property type="protein sequence ID" value="PS1159_v2.g23475.t3"/>
    <property type="gene ID" value="PS1159_v2.g23475"/>
</dbReference>
<protein>
    <submittedName>
        <fullName evidence="2">Uncharacterized protein</fullName>
    </submittedName>
</protein>
<evidence type="ECO:0000313" key="2">
    <source>
        <dbReference type="WBParaSite" id="PS1159_v2.g23475.t3"/>
    </source>
</evidence>
<name>A0AC35G3Q7_9BILA</name>
<dbReference type="Proteomes" id="UP000887580">
    <property type="component" value="Unplaced"/>
</dbReference>
<organism evidence="1 2">
    <name type="scientific">Panagrolaimus sp. PS1159</name>
    <dbReference type="NCBI Taxonomy" id="55785"/>
    <lineage>
        <taxon>Eukaryota</taxon>
        <taxon>Metazoa</taxon>
        <taxon>Ecdysozoa</taxon>
        <taxon>Nematoda</taxon>
        <taxon>Chromadorea</taxon>
        <taxon>Rhabditida</taxon>
        <taxon>Tylenchina</taxon>
        <taxon>Panagrolaimomorpha</taxon>
        <taxon>Panagrolaimoidea</taxon>
        <taxon>Panagrolaimidae</taxon>
        <taxon>Panagrolaimus</taxon>
    </lineage>
</organism>
<accession>A0AC35G3Q7</accession>
<evidence type="ECO:0000313" key="1">
    <source>
        <dbReference type="Proteomes" id="UP000887580"/>
    </source>
</evidence>